<sequence length="707" mass="79023">MPEVDPIDDGEDAWDYSFPPSTDSLPLEQSSTLQQSQATNQRPSGLTRSDSDEQQSRQIAQQIDIINKLRQAESSEVGSNGVRSSLSLTSTFSKTPLNPLTTKEDASSVISKDSSTKKSTSELENNDKPRFLKNLQSIDANNQTTSPTSNESNDLDRKLGSPKIIAYRKSRRTISESTFDSFDPSTSLSTPPPTSKFDTRLYVDEFYKDSKYRYATIKRNVEFHQMFNSLDLTDRLLDDFSCALSREILLQGRAYVSESYLCFNSNLLGWVTNLTLKFDDIVKFEKRSTAGLFPNGISVETEDGTVHTFASFLSRDQTYDLMTTVWKGKTGRTNRESVSFDSPEATSHADSSSLANVTSPRVQSYIMSLDGDDESTSKDQDDDTDQNQDDSDNDETPNNEPPQQNGELLPALGIISKRTKITKLKPDSKYQNLGPDTHAPTTAKYTKFPQEVDLIETTIDAPLGVVFAILFGPNTDFQLDFLKRHDGSEISDLTEFRPSIEDPTLLAREYTYRRQLGYSIGPKSTRCEVTETIEHMNLADYVVVTITTQTPDVPSGNAFAVKARYVFTWGESNTTNLLISLYVEWKGRSWMKSVIEKSSISGSTTTLNELVTELKDEVDRNVYRIDGPSETAPKKKKKKVAVDEKKAQKVKSEVITPSPGTGALISRMLHPGYILALVVIWLQLVILYKLMAIQTALQMHFGADSPR</sequence>
<dbReference type="InterPro" id="IPR004182">
    <property type="entry name" value="GRAM"/>
</dbReference>
<dbReference type="GO" id="GO:0032366">
    <property type="term" value="P:intracellular sterol transport"/>
    <property type="evidence" value="ECO:0007669"/>
    <property type="project" value="TreeGrafter"/>
</dbReference>
<feature type="region of interest" description="Disordered" evidence="6">
    <location>
        <begin position="1"/>
        <end position="58"/>
    </location>
</feature>
<evidence type="ECO:0000256" key="4">
    <source>
        <dbReference type="ARBA" id="ARBA00022989"/>
    </source>
</evidence>
<feature type="region of interest" description="Disordered" evidence="6">
    <location>
        <begin position="332"/>
        <end position="357"/>
    </location>
</feature>
<evidence type="ECO:0000256" key="5">
    <source>
        <dbReference type="ARBA" id="ARBA00023136"/>
    </source>
</evidence>
<feature type="compositionally biased region" description="Polar residues" evidence="6">
    <location>
        <begin position="336"/>
        <end position="357"/>
    </location>
</feature>
<evidence type="ECO:0000313" key="10">
    <source>
        <dbReference type="Proteomes" id="UP001204833"/>
    </source>
</evidence>
<dbReference type="InterPro" id="IPR011993">
    <property type="entry name" value="PH-like_dom_sf"/>
</dbReference>
<proteinExistence type="inferred from homology"/>
<comment type="subcellular location">
    <subcellularLocation>
        <location evidence="1">Membrane</location>
        <topology evidence="1">Single-pass membrane protein</topology>
    </subcellularLocation>
</comment>
<keyword evidence="4 7" id="KW-1133">Transmembrane helix</keyword>
<dbReference type="GO" id="GO:0140268">
    <property type="term" value="C:endoplasmic reticulum-plasma membrane contact site"/>
    <property type="evidence" value="ECO:0007669"/>
    <property type="project" value="TreeGrafter"/>
</dbReference>
<name>A0AAD5BI54_9ASCO</name>
<feature type="region of interest" description="Disordered" evidence="6">
    <location>
        <begin position="370"/>
        <end position="411"/>
    </location>
</feature>
<dbReference type="GeneID" id="76149093"/>
<feature type="compositionally biased region" description="Acidic residues" evidence="6">
    <location>
        <begin position="1"/>
        <end position="14"/>
    </location>
</feature>
<dbReference type="PANTHER" id="PTHR23319:SF4">
    <property type="entry name" value="GRAM DOMAIN CONTAINING 1B, ISOFORM E"/>
    <property type="match status" value="1"/>
</dbReference>
<organism evidence="9 10">
    <name type="scientific">Candida theae</name>
    <dbReference type="NCBI Taxonomy" id="1198502"/>
    <lineage>
        <taxon>Eukaryota</taxon>
        <taxon>Fungi</taxon>
        <taxon>Dikarya</taxon>
        <taxon>Ascomycota</taxon>
        <taxon>Saccharomycotina</taxon>
        <taxon>Pichiomycetes</taxon>
        <taxon>Debaryomycetaceae</taxon>
        <taxon>Candida/Lodderomyces clade</taxon>
        <taxon>Candida</taxon>
    </lineage>
</organism>
<dbReference type="GO" id="GO:0032934">
    <property type="term" value="F:sterol binding"/>
    <property type="evidence" value="ECO:0007669"/>
    <property type="project" value="TreeGrafter"/>
</dbReference>
<dbReference type="Pfam" id="PF02893">
    <property type="entry name" value="GRAM"/>
    <property type="match status" value="1"/>
</dbReference>
<evidence type="ECO:0000256" key="6">
    <source>
        <dbReference type="SAM" id="MobiDB-lite"/>
    </source>
</evidence>
<dbReference type="GO" id="GO:0005886">
    <property type="term" value="C:plasma membrane"/>
    <property type="evidence" value="ECO:0007669"/>
    <property type="project" value="TreeGrafter"/>
</dbReference>
<dbReference type="PANTHER" id="PTHR23319">
    <property type="entry name" value="GRAM DOMAIN CONTAINING 1B, ISOFORM E"/>
    <property type="match status" value="1"/>
</dbReference>
<dbReference type="CDD" id="cd13220">
    <property type="entry name" value="PH-GRAM_GRAMDC"/>
    <property type="match status" value="1"/>
</dbReference>
<dbReference type="InterPro" id="IPR031968">
    <property type="entry name" value="VASt"/>
</dbReference>
<dbReference type="GO" id="GO:0005739">
    <property type="term" value="C:mitochondrion"/>
    <property type="evidence" value="ECO:0007669"/>
    <property type="project" value="TreeGrafter"/>
</dbReference>
<keyword evidence="5 7" id="KW-0472">Membrane</keyword>
<feature type="region of interest" description="Disordered" evidence="6">
    <location>
        <begin position="90"/>
        <end position="157"/>
    </location>
</feature>
<dbReference type="PROSITE" id="PS51778">
    <property type="entry name" value="VAST"/>
    <property type="match status" value="1"/>
</dbReference>
<evidence type="ECO:0000256" key="2">
    <source>
        <dbReference type="ARBA" id="ARBA00006582"/>
    </source>
</evidence>
<comment type="caution">
    <text evidence="9">The sequence shown here is derived from an EMBL/GenBank/DDBJ whole genome shotgun (WGS) entry which is preliminary data.</text>
</comment>
<gene>
    <name evidence="9" type="ORF">KGF57_001034</name>
</gene>
<protein>
    <recommendedName>
        <fullName evidence="8">VASt domain-containing protein</fullName>
    </recommendedName>
</protein>
<dbReference type="Gene3D" id="2.30.29.30">
    <property type="entry name" value="Pleckstrin-homology domain (PH domain)/Phosphotyrosine-binding domain (PTB)"/>
    <property type="match status" value="1"/>
</dbReference>
<dbReference type="RefSeq" id="XP_051610549.1">
    <property type="nucleotide sequence ID" value="XM_051750199.1"/>
</dbReference>
<feature type="compositionally biased region" description="Polar residues" evidence="6">
    <location>
        <begin position="19"/>
        <end position="48"/>
    </location>
</feature>
<dbReference type="GO" id="GO:0005789">
    <property type="term" value="C:endoplasmic reticulum membrane"/>
    <property type="evidence" value="ECO:0007669"/>
    <property type="project" value="TreeGrafter"/>
</dbReference>
<dbReference type="GO" id="GO:0120015">
    <property type="term" value="F:sterol transfer activity"/>
    <property type="evidence" value="ECO:0007669"/>
    <property type="project" value="TreeGrafter"/>
</dbReference>
<feature type="transmembrane region" description="Helical" evidence="7">
    <location>
        <begin position="673"/>
        <end position="691"/>
    </location>
</feature>
<evidence type="ECO:0000256" key="7">
    <source>
        <dbReference type="SAM" id="Phobius"/>
    </source>
</evidence>
<accession>A0AAD5BI54</accession>
<evidence type="ECO:0000313" key="9">
    <source>
        <dbReference type="EMBL" id="KAI5964542.1"/>
    </source>
</evidence>
<feature type="compositionally biased region" description="Basic and acidic residues" evidence="6">
    <location>
        <begin position="114"/>
        <end position="130"/>
    </location>
</feature>
<evidence type="ECO:0000256" key="3">
    <source>
        <dbReference type="ARBA" id="ARBA00022692"/>
    </source>
</evidence>
<evidence type="ECO:0000256" key="1">
    <source>
        <dbReference type="ARBA" id="ARBA00004167"/>
    </source>
</evidence>
<keyword evidence="3 7" id="KW-0812">Transmembrane</keyword>
<dbReference type="InterPro" id="IPR051482">
    <property type="entry name" value="Cholesterol_transport"/>
</dbReference>
<feature type="domain" description="VASt" evidence="8">
    <location>
        <begin position="450"/>
        <end position="622"/>
    </location>
</feature>
<keyword evidence="10" id="KW-1185">Reference proteome</keyword>
<feature type="compositionally biased region" description="Acidic residues" evidence="6">
    <location>
        <begin position="370"/>
        <end position="397"/>
    </location>
</feature>
<dbReference type="Pfam" id="PF16016">
    <property type="entry name" value="VASt"/>
    <property type="match status" value="1"/>
</dbReference>
<dbReference type="Proteomes" id="UP001204833">
    <property type="component" value="Unassembled WGS sequence"/>
</dbReference>
<dbReference type="GO" id="GO:0032541">
    <property type="term" value="C:cortical endoplasmic reticulum"/>
    <property type="evidence" value="ECO:0007669"/>
    <property type="project" value="TreeGrafter"/>
</dbReference>
<dbReference type="SMART" id="SM00568">
    <property type="entry name" value="GRAM"/>
    <property type="match status" value="1"/>
</dbReference>
<evidence type="ECO:0000259" key="8">
    <source>
        <dbReference type="PROSITE" id="PS51778"/>
    </source>
</evidence>
<reference evidence="9 10" key="1">
    <citation type="journal article" date="2022" name="DNA Res.">
        <title>Genome analysis of five recently described species of the CUG-Ser clade uncovers Candida theae as a new hybrid lineage with pathogenic potential in the Candida parapsilosis species complex.</title>
        <authorList>
            <person name="Mixao V."/>
            <person name="Del Olmo V."/>
            <person name="Hegedusova E."/>
            <person name="Saus E."/>
            <person name="Pryszcz L."/>
            <person name="Cillingova A."/>
            <person name="Nosek J."/>
            <person name="Gabaldon T."/>
        </authorList>
    </citation>
    <scope>NUCLEOTIDE SEQUENCE [LARGE SCALE GENOMIC DNA]</scope>
    <source>
        <strain evidence="9 10">CBS 12239</strain>
    </source>
</reference>
<dbReference type="EMBL" id="JAIHNG010000047">
    <property type="protein sequence ID" value="KAI5964542.1"/>
    <property type="molecule type" value="Genomic_DNA"/>
</dbReference>
<comment type="similarity">
    <text evidence="2">Belongs to the YSP2 family.</text>
</comment>
<feature type="compositionally biased region" description="Polar residues" evidence="6">
    <location>
        <begin position="134"/>
        <end position="152"/>
    </location>
</feature>
<dbReference type="AlphaFoldDB" id="A0AAD5BI54"/>